<evidence type="ECO:0000313" key="2">
    <source>
        <dbReference type="Proteomes" id="UP001165190"/>
    </source>
</evidence>
<dbReference type="InterPro" id="IPR025322">
    <property type="entry name" value="PADRE_dom"/>
</dbReference>
<accession>A0A9W7MJ95</accession>
<comment type="caution">
    <text evidence="1">The sequence shown here is derived from an EMBL/GenBank/DDBJ whole genome shotgun (WGS) entry which is preliminary data.</text>
</comment>
<protein>
    <recommendedName>
        <fullName evidence="3">DUF4228 domain protein</fullName>
    </recommendedName>
</protein>
<keyword evidence="2" id="KW-1185">Reference proteome</keyword>
<dbReference type="Proteomes" id="UP001165190">
    <property type="component" value="Unassembled WGS sequence"/>
</dbReference>
<dbReference type="PANTHER" id="PTHR33052">
    <property type="entry name" value="DUF4228 DOMAIN PROTEIN-RELATED"/>
    <property type="match status" value="1"/>
</dbReference>
<evidence type="ECO:0000313" key="1">
    <source>
        <dbReference type="EMBL" id="GMJ06638.1"/>
    </source>
</evidence>
<dbReference type="OrthoDB" id="771105at2759"/>
<dbReference type="AlphaFoldDB" id="A0A9W7MJ95"/>
<name>A0A9W7MJ95_HIBTR</name>
<gene>
    <name evidence="1" type="ORF">HRI_004333000</name>
</gene>
<organism evidence="1 2">
    <name type="scientific">Hibiscus trionum</name>
    <name type="common">Flower of an hour</name>
    <dbReference type="NCBI Taxonomy" id="183268"/>
    <lineage>
        <taxon>Eukaryota</taxon>
        <taxon>Viridiplantae</taxon>
        <taxon>Streptophyta</taxon>
        <taxon>Embryophyta</taxon>
        <taxon>Tracheophyta</taxon>
        <taxon>Spermatophyta</taxon>
        <taxon>Magnoliopsida</taxon>
        <taxon>eudicotyledons</taxon>
        <taxon>Gunneridae</taxon>
        <taxon>Pentapetalae</taxon>
        <taxon>rosids</taxon>
        <taxon>malvids</taxon>
        <taxon>Malvales</taxon>
        <taxon>Malvaceae</taxon>
        <taxon>Malvoideae</taxon>
        <taxon>Hibiscus</taxon>
    </lineage>
</organism>
<dbReference type="Pfam" id="PF14009">
    <property type="entry name" value="PADRE"/>
    <property type="match status" value="1"/>
</dbReference>
<proteinExistence type="predicted"/>
<reference evidence="1" key="1">
    <citation type="submission" date="2023-05" db="EMBL/GenBank/DDBJ databases">
        <title>Genome and transcriptome analyses reveal genes involved in the formation of fine ridges on petal epidermal cells in Hibiscus trionum.</title>
        <authorList>
            <person name="Koshimizu S."/>
            <person name="Masuda S."/>
            <person name="Ishii T."/>
            <person name="Shirasu K."/>
            <person name="Hoshino A."/>
            <person name="Arita M."/>
        </authorList>
    </citation>
    <scope>NUCLEOTIDE SEQUENCE</scope>
    <source>
        <strain evidence="1">Hamamatsu line</strain>
    </source>
</reference>
<sequence>MGNAVSCAPSITSSGGAVKVVFPDGSLQIYTKPVKAADLMVENPGQFVCDSSSLKVGSRVHGLTADDELERRRGQVYFLLPMDLLYSVLTQEEMSCLSCKATKALKQAASFNLGRIFPVVLTEFCIFPSESTKTAPRNSVDDVVEDSVERFSKQRSWKPALETILETPSW</sequence>
<evidence type="ECO:0008006" key="3">
    <source>
        <dbReference type="Google" id="ProtNLM"/>
    </source>
</evidence>
<dbReference type="EMBL" id="BSYR01000045">
    <property type="protein sequence ID" value="GMJ06638.1"/>
    <property type="molecule type" value="Genomic_DNA"/>
</dbReference>